<accession>G9EN03</accession>
<dbReference type="Proteomes" id="UP000002770">
    <property type="component" value="Unassembled WGS sequence"/>
</dbReference>
<reference evidence="2 3" key="1">
    <citation type="journal article" date="2011" name="BMC Genomics">
        <title>Insight into cross-talk between intra-amoebal pathogens.</title>
        <authorList>
            <person name="Gimenez G."/>
            <person name="Bertelli C."/>
            <person name="Moliner C."/>
            <person name="Robert C."/>
            <person name="Raoult D."/>
            <person name="Fournier P.E."/>
            <person name="Greub G."/>
        </authorList>
    </citation>
    <scope>NUCLEOTIDE SEQUENCE [LARGE SCALE GENOMIC DNA]</scope>
    <source>
        <strain evidence="2 3">LLAP12</strain>
    </source>
</reference>
<dbReference type="EMBL" id="JH413817">
    <property type="protein sequence ID" value="EHL31164.1"/>
    <property type="molecule type" value="Genomic_DNA"/>
</dbReference>
<dbReference type="HOGENOM" id="CLU_2683307_0_0_6"/>
<organism evidence="2 3">
    <name type="scientific">Legionella drancourtii LLAP12</name>
    <dbReference type="NCBI Taxonomy" id="658187"/>
    <lineage>
        <taxon>Bacteria</taxon>
        <taxon>Pseudomonadati</taxon>
        <taxon>Pseudomonadota</taxon>
        <taxon>Gammaproteobacteria</taxon>
        <taxon>Legionellales</taxon>
        <taxon>Legionellaceae</taxon>
        <taxon>Legionella</taxon>
    </lineage>
</organism>
<feature type="transmembrane region" description="Helical" evidence="1">
    <location>
        <begin position="46"/>
        <end position="65"/>
    </location>
</feature>
<protein>
    <submittedName>
        <fullName evidence="2">Uncharacterized protein</fullName>
    </submittedName>
</protein>
<dbReference type="AlphaFoldDB" id="G9EN03"/>
<gene>
    <name evidence="2" type="ORF">LDG_6623</name>
</gene>
<evidence type="ECO:0000256" key="1">
    <source>
        <dbReference type="SAM" id="Phobius"/>
    </source>
</evidence>
<name>G9EN03_9GAMM</name>
<evidence type="ECO:0000313" key="3">
    <source>
        <dbReference type="Proteomes" id="UP000002770"/>
    </source>
</evidence>
<keyword evidence="1" id="KW-0812">Transmembrane</keyword>
<keyword evidence="1" id="KW-0472">Membrane</keyword>
<keyword evidence="1" id="KW-1133">Transmembrane helix</keyword>
<dbReference type="InParanoid" id="G9EN03"/>
<sequence length="74" mass="8188">MPEDCPFAFTTNSTSLAEAPFFCSRDMASSLAIIGVENNNNKLSTTLLLIIKILYLILSIIKLTVPKELNKNKI</sequence>
<keyword evidence="3" id="KW-1185">Reference proteome</keyword>
<evidence type="ECO:0000313" key="2">
    <source>
        <dbReference type="EMBL" id="EHL31164.1"/>
    </source>
</evidence>
<proteinExistence type="predicted"/>